<dbReference type="PANTHER" id="PTHR22925:SF3">
    <property type="entry name" value="GLYCOSYL HYDROLASE FAMILY PROTEIN 43"/>
    <property type="match status" value="1"/>
</dbReference>
<sequence length="534" mass="60779">MLNFESIRIKRLLSSSILLMNLIVYAQFKNIKNDTFWNTVEGKPIYSQGGGIFIFPNPKTGEDTYYWYGVHYKEAELYRKDPSQTQARNNFVAVTCYSSTDLVNWRFENNVLEKNEVEQDGRTGWLGRMGVVYIPEKKQYALFIQHNNSVLIALSNSATGNFKKHNRLDMTEMIGTPNTGDQTVFTDYDTGKSYLVYSYGRGRNKIYISEIGIKNGKVDLLDCTQIYKGKGREGNCMFKYNNKYYVFASNLYGWDSSYAYYLVAENIKGPYTPTNEMLITPGCMDDFAHITQTGFFVNVEGSKQETVVYCGDRWANFAGNGLGYNQWVPLSFDKDTPVFNSLNSWNLNETTGEWRVAGDNNYVKNPSFEADRRAIPSPVKPIQEHITGWITKVYQGNAVLVGDSESPQLNYFNSQEDRKHVIGEKSLNIEDKVDFKRKVFQFIESTPSVELADGVYTLTAKIKTNGNFKILNMYAESGGIEKHVSVTKKIENWSIITLENITVKNGKVEIGFYVDGDSGSNCQIDDVSFINQKN</sequence>
<organism evidence="5 6">
    <name type="scientific">Aestuariibaculum marinum</name>
    <dbReference type="NCBI Taxonomy" id="2683592"/>
    <lineage>
        <taxon>Bacteria</taxon>
        <taxon>Pseudomonadati</taxon>
        <taxon>Bacteroidota</taxon>
        <taxon>Flavobacteriia</taxon>
        <taxon>Flavobacteriales</taxon>
        <taxon>Flavobacteriaceae</taxon>
    </lineage>
</organism>
<dbReference type="Gene3D" id="2.115.10.20">
    <property type="entry name" value="Glycosyl hydrolase domain, family 43"/>
    <property type="match status" value="1"/>
</dbReference>
<dbReference type="Gene3D" id="2.60.120.260">
    <property type="entry name" value="Galactose-binding domain-like"/>
    <property type="match status" value="1"/>
</dbReference>
<dbReference type="InterPro" id="IPR023296">
    <property type="entry name" value="Glyco_hydro_beta-prop_sf"/>
</dbReference>
<reference evidence="5 6" key="1">
    <citation type="journal article" date="2018" name="J. Microbiol.">
        <title>Aestuariibaculum marinum sp. nov., a marine bacterium isolated from seawater in South Korea.</title>
        <authorList>
            <person name="Choi J."/>
            <person name="Lee D."/>
            <person name="Jang J.H."/>
            <person name="Cha S."/>
            <person name="Seo T."/>
        </authorList>
    </citation>
    <scope>NUCLEOTIDE SEQUENCE [LARGE SCALE GENOMIC DNA]</scope>
    <source>
        <strain evidence="5 6">IP7</strain>
    </source>
</reference>
<keyword evidence="6" id="KW-1185">Reference proteome</keyword>
<dbReference type="PANTHER" id="PTHR22925">
    <property type="entry name" value="GLYCOSYL HYDROLASE 43 FAMILY MEMBER"/>
    <property type="match status" value="1"/>
</dbReference>
<evidence type="ECO:0000256" key="2">
    <source>
        <dbReference type="ARBA" id="ARBA00022801"/>
    </source>
</evidence>
<comment type="similarity">
    <text evidence="1 4">Belongs to the glycosyl hydrolase 43 family.</text>
</comment>
<comment type="caution">
    <text evidence="5">The sequence shown here is derived from an EMBL/GenBank/DDBJ whole genome shotgun (WGS) entry which is preliminary data.</text>
</comment>
<evidence type="ECO:0000256" key="1">
    <source>
        <dbReference type="ARBA" id="ARBA00009865"/>
    </source>
</evidence>
<gene>
    <name evidence="5" type="ORF">ICJ85_06730</name>
</gene>
<dbReference type="CDD" id="cd18823">
    <property type="entry name" value="GH43_RcAra43A-like"/>
    <property type="match status" value="1"/>
</dbReference>
<dbReference type="Proteomes" id="UP000621516">
    <property type="component" value="Unassembled WGS sequence"/>
</dbReference>
<dbReference type="Pfam" id="PF04616">
    <property type="entry name" value="Glyco_hydro_43"/>
    <property type="match status" value="1"/>
</dbReference>
<proteinExistence type="inferred from homology"/>
<name>A0A8J6PWU9_9FLAO</name>
<dbReference type="EMBL" id="JACVXD010000002">
    <property type="protein sequence ID" value="MBD0823711.1"/>
    <property type="molecule type" value="Genomic_DNA"/>
</dbReference>
<dbReference type="GO" id="GO:0005975">
    <property type="term" value="P:carbohydrate metabolic process"/>
    <property type="evidence" value="ECO:0007669"/>
    <property type="project" value="InterPro"/>
</dbReference>
<evidence type="ECO:0000256" key="3">
    <source>
        <dbReference type="ARBA" id="ARBA00023295"/>
    </source>
</evidence>
<dbReference type="AlphaFoldDB" id="A0A8J6PWU9"/>
<protein>
    <submittedName>
        <fullName evidence="5">Family 43 glycosylhydrolase</fullName>
    </submittedName>
</protein>
<keyword evidence="2 4" id="KW-0378">Hydrolase</keyword>
<dbReference type="GO" id="GO:0004553">
    <property type="term" value="F:hydrolase activity, hydrolyzing O-glycosyl compounds"/>
    <property type="evidence" value="ECO:0007669"/>
    <property type="project" value="InterPro"/>
</dbReference>
<evidence type="ECO:0000256" key="4">
    <source>
        <dbReference type="RuleBase" id="RU361187"/>
    </source>
</evidence>
<evidence type="ECO:0000313" key="6">
    <source>
        <dbReference type="Proteomes" id="UP000621516"/>
    </source>
</evidence>
<evidence type="ECO:0000313" key="5">
    <source>
        <dbReference type="EMBL" id="MBD0823711.1"/>
    </source>
</evidence>
<dbReference type="SUPFAM" id="SSF75005">
    <property type="entry name" value="Arabinanase/levansucrase/invertase"/>
    <property type="match status" value="1"/>
</dbReference>
<keyword evidence="3 4" id="KW-0326">Glycosidase</keyword>
<dbReference type="InterPro" id="IPR006710">
    <property type="entry name" value="Glyco_hydro_43"/>
</dbReference>
<accession>A0A8J6PWU9</accession>